<dbReference type="PROSITE" id="PS50234">
    <property type="entry name" value="VWFA"/>
    <property type="match status" value="1"/>
</dbReference>
<feature type="chain" id="PRO_5045560180" evidence="1">
    <location>
        <begin position="28"/>
        <end position="1167"/>
    </location>
</feature>
<dbReference type="SUPFAM" id="SSF53300">
    <property type="entry name" value="vWA-like"/>
    <property type="match status" value="1"/>
</dbReference>
<comment type="caution">
    <text evidence="3">The sequence shown here is derived from an EMBL/GenBank/DDBJ whole genome shotgun (WGS) entry which is preliminary data.</text>
</comment>
<dbReference type="InterPro" id="IPR002035">
    <property type="entry name" value="VWF_A"/>
</dbReference>
<dbReference type="Proteomes" id="UP000755654">
    <property type="component" value="Unassembled WGS sequence"/>
</dbReference>
<feature type="signal peptide" evidence="1">
    <location>
        <begin position="1"/>
        <end position="27"/>
    </location>
</feature>
<evidence type="ECO:0000313" key="4">
    <source>
        <dbReference type="Proteomes" id="UP000755654"/>
    </source>
</evidence>
<reference evidence="3 4" key="1">
    <citation type="journal article" date="2021" name="ISME J.">
        <title>Genomic evolution of the class Acidithiobacillia: deep-branching Proteobacteria living in extreme acidic conditions.</title>
        <authorList>
            <person name="Moya-Beltran A."/>
            <person name="Beard S."/>
            <person name="Rojas-Villalobos C."/>
            <person name="Issotta F."/>
            <person name="Gallardo Y."/>
            <person name="Ulloa R."/>
            <person name="Giaveno A."/>
            <person name="Degli Esposti M."/>
            <person name="Johnson D.B."/>
            <person name="Quatrini R."/>
        </authorList>
    </citation>
    <scope>NUCLEOTIDE SEQUENCE [LARGE SCALE GENOMIC DNA]</scope>
    <source>
        <strain evidence="3 4">RW2</strain>
    </source>
</reference>
<sequence length="1167" mass="122126">MQIKLHNKLLASFLIGTVTCLPLSAWATPQQPDVNINNTPSGSQPQVMIIIDNSQGMAGVVEDPITGLSGAIMTGSGVVAENNSSSSPVNYNSGDTTPIAYGNANSSVPYTVNCDNTSGFTAPALSACQTVSKTGYSTYLDNSPSMLNAAKQAISNIIGNVNYTNSIQFGLEDYKYSASLNDLNSSIYYMFSNGLNSSSFSSTAPSGILGINYAINPCYQNSSNSCQYIAYNYFNHNYYNNSPSYQYKYLEITDSSDNPLINSVLYSSSYLGNNIYYSYQGTYKYTISNYENQLISPINSPYTKYNASTYYSGYSTFGPSNPGYLTQTPQVWTAARGYAFFGSTVKTQSSSTPQGNIIALIGSSAALSKIASAIEPAPLMNPASGFNYNQASVPIEAGAGHTPMAGALKTALNYFGRTGNNAPPSTCGQKYVIIITNGQPTQGLNGHLYPPLGSQAATTFGFPLITAATASSSSTDYNNAAVEAIQQIANLNSAGIKTYVLGVGSAVNPNTAESTSQNTEATQGQAILTAMAQAGGTGYYYSAQSTSQLNSALSSIVANILSNTITSPIAATGTATSSSLEFVQENINKSNGQGNMFAFPFNANGVTASTTSNAVWDANTVISSSVSSSTPPVYTTAPTSSSGSIISGSAILLSSAATSYPNAFGTNLANGLTPSIIANYTVNPSASSNSTYLGGRAPNWTLGLPTTSTPQIILPPDNSAMLSAGNGSNSYTSFASSNTSRKNMVLFSSNDGILYGISYNGATGGSPSLTWSWVPYGLLNQLQSYNTFWRGQSMQGGFKSISATDANGNWNTYVVGSALGGGILYDLKLSTVNNTANLNSVIYENDLGPSFSQPITQSPIFYQISSPGSQFGQTWALWVVNNNINSTSTSYLVGVNVGSGVSFQDQLPFVASSALSIDTNNNIYLGSSNGYVYSMPVTNIPQISGTSTNSTVISSTSFPPVITASSFGSSTSANAASYAPWASSSSGLSSVVQYMTTSYYLGNYYLSVQGQNGFTVFQKSANNWQALWASYTGGSKTYSTTNTPQTITGLPNSSVISAPIAINNGAIIAPVTVSPAANTCGENTAYYFLYKLLNGAFPSGFFDLNGTSATGPILIGYGTAYTPTIISTNGRTLIQSAAGDTGSSGQFPAFYQNGSTVKVIGWRVINY</sequence>
<keyword evidence="4" id="KW-1185">Reference proteome</keyword>
<name>A0ABS6A279_9PROT</name>
<organism evidence="3 4">
    <name type="scientific">Acidithiobacillus sulfurivorans</name>
    <dbReference type="NCBI Taxonomy" id="1958756"/>
    <lineage>
        <taxon>Bacteria</taxon>
        <taxon>Pseudomonadati</taxon>
        <taxon>Pseudomonadota</taxon>
        <taxon>Acidithiobacillia</taxon>
        <taxon>Acidithiobacillales</taxon>
        <taxon>Acidithiobacillaceae</taxon>
        <taxon>Acidithiobacillus</taxon>
    </lineage>
</organism>
<feature type="domain" description="VWFA" evidence="2">
    <location>
        <begin position="399"/>
        <end position="556"/>
    </location>
</feature>
<protein>
    <submittedName>
        <fullName evidence="3">Type IV pilin biogenesis protein</fullName>
    </submittedName>
</protein>
<evidence type="ECO:0000313" key="3">
    <source>
        <dbReference type="EMBL" id="MBU2761221.1"/>
    </source>
</evidence>
<dbReference type="RefSeq" id="WP_215884745.1">
    <property type="nucleotide sequence ID" value="NZ_JAAOMP010000153.1"/>
</dbReference>
<accession>A0ABS6A279</accession>
<dbReference type="Gene3D" id="3.40.50.410">
    <property type="entry name" value="von Willebrand factor, type A domain"/>
    <property type="match status" value="1"/>
</dbReference>
<evidence type="ECO:0000256" key="1">
    <source>
        <dbReference type="SAM" id="SignalP"/>
    </source>
</evidence>
<gene>
    <name evidence="3" type="ORF">HAP95_13880</name>
</gene>
<dbReference type="EMBL" id="JAAOMP010000153">
    <property type="protein sequence ID" value="MBU2761221.1"/>
    <property type="molecule type" value="Genomic_DNA"/>
</dbReference>
<dbReference type="InterPro" id="IPR036465">
    <property type="entry name" value="vWFA_dom_sf"/>
</dbReference>
<keyword evidence="1" id="KW-0732">Signal</keyword>
<proteinExistence type="predicted"/>
<evidence type="ECO:0000259" key="2">
    <source>
        <dbReference type="PROSITE" id="PS50234"/>
    </source>
</evidence>